<dbReference type="RefSeq" id="WP_119049037.1">
    <property type="nucleotide sequence ID" value="NZ_CP032157.1"/>
</dbReference>
<gene>
    <name evidence="1" type="ORF">D3H65_04070</name>
</gene>
<evidence type="ECO:0008006" key="3">
    <source>
        <dbReference type="Google" id="ProtNLM"/>
    </source>
</evidence>
<sequence length="384" mass="44126">MAPTRDDFKRAIIDILAKRVGYLCSNPDCRRPTSGANELAEKSTIIGVAAHITGASIGGPRYDIKLSKSERAHIDNGIWLCSNCATLIDKDEKRYPIQLLKKWKEEAEEESRSNLNRLVTKTPTNSHVLNLKADSSTALNDVIADFKNEKIKLAFYNGTDLNRIEIVSLLDAFYDDIIHGKLRGGAFSTDQIVVETDAEYDRLKSLVRHSNRIDIRRKLKKLEAILIDGIIIILNYGYFKDKQVHNTYQACFWFARAMRYWIIGCMRETLSGEEKEKTLYGQNTMESPILAYPNIMESFYNFKLIKIDLWHPKKDGNYSTSVYLPIDGFAGKWFSEMPQLSGPYKDHYSPNDFYNFILPQMVMKHIINNKIIIEDWEGYYIGCA</sequence>
<proteinExistence type="predicted"/>
<dbReference type="KEGG" id="pseg:D3H65_04070"/>
<keyword evidence="2" id="KW-1185">Reference proteome</keyword>
<accession>A0A3B7MIZ0</accession>
<protein>
    <recommendedName>
        <fullName evidence="3">HNH endonuclease</fullName>
    </recommendedName>
</protein>
<reference evidence="1 2" key="1">
    <citation type="submission" date="2018-09" db="EMBL/GenBank/DDBJ databases">
        <title>Genome sequencing of strain 6GH32-13.</title>
        <authorList>
            <person name="Weon H.-Y."/>
            <person name="Heo J."/>
            <person name="Kwon S.-W."/>
        </authorList>
    </citation>
    <scope>NUCLEOTIDE SEQUENCE [LARGE SCALE GENOMIC DNA]</scope>
    <source>
        <strain evidence="1 2">5GH32-13</strain>
    </source>
</reference>
<dbReference type="AlphaFoldDB" id="A0A3B7MIZ0"/>
<dbReference type="OrthoDB" id="5379188at2"/>
<dbReference type="EMBL" id="CP032157">
    <property type="protein sequence ID" value="AXY73199.1"/>
    <property type="molecule type" value="Genomic_DNA"/>
</dbReference>
<organism evidence="1 2">
    <name type="scientific">Paraflavitalea soli</name>
    <dbReference type="NCBI Taxonomy" id="2315862"/>
    <lineage>
        <taxon>Bacteria</taxon>
        <taxon>Pseudomonadati</taxon>
        <taxon>Bacteroidota</taxon>
        <taxon>Chitinophagia</taxon>
        <taxon>Chitinophagales</taxon>
        <taxon>Chitinophagaceae</taxon>
        <taxon>Paraflavitalea</taxon>
    </lineage>
</organism>
<evidence type="ECO:0000313" key="1">
    <source>
        <dbReference type="EMBL" id="AXY73199.1"/>
    </source>
</evidence>
<name>A0A3B7MIZ0_9BACT</name>
<dbReference type="Proteomes" id="UP000263900">
    <property type="component" value="Chromosome"/>
</dbReference>
<evidence type="ECO:0000313" key="2">
    <source>
        <dbReference type="Proteomes" id="UP000263900"/>
    </source>
</evidence>